<protein>
    <submittedName>
        <fullName evidence="1">Uncharacterized protein</fullName>
    </submittedName>
</protein>
<keyword evidence="2" id="KW-1185">Reference proteome</keyword>
<dbReference type="EMBL" id="CAEKKB010000008">
    <property type="protein sequence ID" value="CAB4320758.1"/>
    <property type="molecule type" value="Genomic_DNA"/>
</dbReference>
<dbReference type="OrthoDB" id="10065496at2759"/>
<evidence type="ECO:0000313" key="1">
    <source>
        <dbReference type="EMBL" id="CAB4320758.1"/>
    </source>
</evidence>
<accession>A0A6J5YB19</accession>
<proteinExistence type="predicted"/>
<sequence length="193" mass="22173">MMNAGLALQWYDATIQYCALRLQELRNLVASALNEKSRSQVTENLHNIRGRFLADILRVLRHMALDLCKTPLPFLWRKTGPSVTVGRWDPLLESLGLYIRQKFFIACIIECYTSVCDWWNPGYQSCKHFVLNMLGRIIAAMLLQNEGKENKMPHELQKARSMLEETLSILPLDRFSSPSIVSDAENGIRPRHA</sequence>
<gene>
    <name evidence="1" type="ORF">ORAREDHAP_LOCUS49729</name>
</gene>
<name>A0A6J5YB19_PRUAR</name>
<reference evidence="2" key="1">
    <citation type="journal article" date="2020" name="Genome Biol.">
        <title>Gamete binning: chromosome-level and haplotype-resolved genome assembly enabled by high-throughput single-cell sequencing of gamete genomes.</title>
        <authorList>
            <person name="Campoy J.A."/>
            <person name="Sun H."/>
            <person name="Goel M."/>
            <person name="Jiao W.-B."/>
            <person name="Folz-Donahue K."/>
            <person name="Wang N."/>
            <person name="Rubio M."/>
            <person name="Liu C."/>
            <person name="Kukat C."/>
            <person name="Ruiz D."/>
            <person name="Huettel B."/>
            <person name="Schneeberger K."/>
        </authorList>
    </citation>
    <scope>NUCLEOTIDE SEQUENCE [LARGE SCALE GENOMIC DNA]</scope>
    <source>
        <strain evidence="2">cv. Rojo Pasion</strain>
    </source>
</reference>
<dbReference type="Proteomes" id="UP000507245">
    <property type="component" value="Unassembled WGS sequence"/>
</dbReference>
<dbReference type="AlphaFoldDB" id="A0A6J5YB19"/>
<evidence type="ECO:0000313" key="2">
    <source>
        <dbReference type="Proteomes" id="UP000507245"/>
    </source>
</evidence>
<organism evidence="1 2">
    <name type="scientific">Prunus armeniaca</name>
    <name type="common">Apricot</name>
    <name type="synonym">Armeniaca vulgaris</name>
    <dbReference type="NCBI Taxonomy" id="36596"/>
    <lineage>
        <taxon>Eukaryota</taxon>
        <taxon>Viridiplantae</taxon>
        <taxon>Streptophyta</taxon>
        <taxon>Embryophyta</taxon>
        <taxon>Tracheophyta</taxon>
        <taxon>Spermatophyta</taxon>
        <taxon>Magnoliopsida</taxon>
        <taxon>eudicotyledons</taxon>
        <taxon>Gunneridae</taxon>
        <taxon>Pentapetalae</taxon>
        <taxon>rosids</taxon>
        <taxon>fabids</taxon>
        <taxon>Rosales</taxon>
        <taxon>Rosaceae</taxon>
        <taxon>Amygdaloideae</taxon>
        <taxon>Amygdaleae</taxon>
        <taxon>Prunus</taxon>
    </lineage>
</organism>